<dbReference type="SUPFAM" id="SSF47240">
    <property type="entry name" value="Ferritin-like"/>
    <property type="match status" value="1"/>
</dbReference>
<gene>
    <name evidence="1" type="ORF">ACFSDX_13735</name>
</gene>
<dbReference type="InterPro" id="IPR009078">
    <property type="entry name" value="Ferritin-like_SF"/>
</dbReference>
<dbReference type="CDD" id="cd00657">
    <property type="entry name" value="Ferritin_like"/>
    <property type="match status" value="1"/>
</dbReference>
<evidence type="ECO:0000313" key="2">
    <source>
        <dbReference type="Proteomes" id="UP001597197"/>
    </source>
</evidence>
<keyword evidence="2" id="KW-1185">Reference proteome</keyword>
<sequence>MDFFTILSQLEEVDPEVYGRLDSRRAVFKHLGGLGQKLTAAALPLAVGAVFNKAYAQTPVGASVADVLNFALKLEYLEMYFYQQRTSVAATAYNQLSATNRAALDLIATDEANHVRFLRSTIAALGATAIPDPTALTFDFSAGKGSATGPLADYRTNPATYLALAQSFEDLGVRAYKGAAPLVATNRAVLTAALSIHAVEARHSSHLRAMRRAYGTNATPAQGIPVAPYSAAPKSWVSGTDGGGPIPAGGAGISTLPIYSGGNNNNAPSNITFPAEDNVTQGGISLSTSTSPNFSGFPASAFSEAFDEGLDVGTVSTIARLFVITNSTLFS</sequence>
<evidence type="ECO:0000313" key="1">
    <source>
        <dbReference type="EMBL" id="MFD1873501.1"/>
    </source>
</evidence>
<name>A0ABW4QVR0_9BACT</name>
<accession>A0ABW4QVR0</accession>
<dbReference type="RefSeq" id="WP_382314447.1">
    <property type="nucleotide sequence ID" value="NZ_JBHUFD010000005.1"/>
</dbReference>
<reference evidence="2" key="1">
    <citation type="journal article" date="2019" name="Int. J. Syst. Evol. Microbiol.">
        <title>The Global Catalogue of Microorganisms (GCM) 10K type strain sequencing project: providing services to taxonomists for standard genome sequencing and annotation.</title>
        <authorList>
            <consortium name="The Broad Institute Genomics Platform"/>
            <consortium name="The Broad Institute Genome Sequencing Center for Infectious Disease"/>
            <person name="Wu L."/>
            <person name="Ma J."/>
        </authorList>
    </citation>
    <scope>NUCLEOTIDE SEQUENCE [LARGE SCALE GENOMIC DNA]</scope>
    <source>
        <strain evidence="2">CGMCC 1.15795</strain>
    </source>
</reference>
<protein>
    <submittedName>
        <fullName evidence="1">Ferritin-like domain-containing protein</fullName>
    </submittedName>
</protein>
<dbReference type="EMBL" id="JBHUFD010000005">
    <property type="protein sequence ID" value="MFD1873501.1"/>
    <property type="molecule type" value="Genomic_DNA"/>
</dbReference>
<comment type="caution">
    <text evidence="1">The sequence shown here is derived from an EMBL/GenBank/DDBJ whole genome shotgun (WGS) entry which is preliminary data.</text>
</comment>
<proteinExistence type="predicted"/>
<dbReference type="Proteomes" id="UP001597197">
    <property type="component" value="Unassembled WGS sequence"/>
</dbReference>
<dbReference type="Pfam" id="PF13668">
    <property type="entry name" value="Ferritin_2"/>
    <property type="match status" value="1"/>
</dbReference>
<organism evidence="1 2">
    <name type="scientific">Hymenobacter bucti</name>
    <dbReference type="NCBI Taxonomy" id="1844114"/>
    <lineage>
        <taxon>Bacteria</taxon>
        <taxon>Pseudomonadati</taxon>
        <taxon>Bacteroidota</taxon>
        <taxon>Cytophagia</taxon>
        <taxon>Cytophagales</taxon>
        <taxon>Hymenobacteraceae</taxon>
        <taxon>Hymenobacter</taxon>
    </lineage>
</organism>